<keyword evidence="5 8" id="KW-0812">Transmembrane</keyword>
<feature type="transmembrane region" description="Helical" evidence="8">
    <location>
        <begin position="235"/>
        <end position="257"/>
    </location>
</feature>
<keyword evidence="7 8" id="KW-0472">Membrane</keyword>
<feature type="transmembrane region" description="Helical" evidence="8">
    <location>
        <begin position="20"/>
        <end position="39"/>
    </location>
</feature>
<accession>A0A7C8GS58</accession>
<feature type="transmembrane region" description="Helical" evidence="8">
    <location>
        <begin position="478"/>
        <end position="498"/>
    </location>
</feature>
<feature type="transmembrane region" description="Helical" evidence="8">
    <location>
        <begin position="354"/>
        <end position="380"/>
    </location>
</feature>
<dbReference type="Pfam" id="PF02028">
    <property type="entry name" value="BCCT"/>
    <property type="match status" value="1"/>
</dbReference>
<dbReference type="PANTHER" id="PTHR30047:SF7">
    <property type="entry name" value="HIGH-AFFINITY CHOLINE TRANSPORT PROTEIN"/>
    <property type="match status" value="1"/>
</dbReference>
<evidence type="ECO:0000256" key="8">
    <source>
        <dbReference type="SAM" id="Phobius"/>
    </source>
</evidence>
<evidence type="ECO:0000256" key="4">
    <source>
        <dbReference type="ARBA" id="ARBA00022475"/>
    </source>
</evidence>
<sequence length="528" mass="58381">MDERKTVTNLRSVFFLKKNIILISSLSATLLFILFGVFFNDFLTNSFAIIVDAIVSYFGWFYILGGFLFLVVCIYLGFSKYGKLRLGKDSDRPEYSTRTWIAMLFTAGIGVGLVFWGIAEPVSHYETPPAGEGLTAGAADTAITSSIFHWGLGVWAIYGIVALCIAYFQYRKNLPALPSSVFYPILKNKIYGPIGKTIDSYAVFMVALNTSVVLGMSAIQLTSGINYLWDVPNNFATQVIIIAIMTVLFMISTSSGVNRGMKYLSNTNMLLGCLLIVGVFLLGPSVKIINIMINSTADYIGTLLPASLRLETFAENPWIENWTIFYWAWMCAWTPFVGSFIARISKGRTIREFILGVLVAPTGIAIVWFSVMGGSAIHLIREAGLTSLIDIVNTNNSAALFAFLDYFPFSSILNIIAVIVITLFFITSADSVTYTLSMYSKNGDANPPNRLKMLWGVLFAGGSIVLIMSGGIEPMKNVVIAITFPFYILIGFMCYSIVKDVRKKKLTKQSKQRVVPIDSTAEKKVQVR</sequence>
<evidence type="ECO:0000313" key="9">
    <source>
        <dbReference type="EMBL" id="KAB8130510.1"/>
    </source>
</evidence>
<name>A0A7C8GS58_9BACI</name>
<feature type="transmembrane region" description="Helical" evidence="8">
    <location>
        <begin position="147"/>
        <end position="168"/>
    </location>
</feature>
<evidence type="ECO:0000256" key="2">
    <source>
        <dbReference type="ARBA" id="ARBA00005658"/>
    </source>
</evidence>
<dbReference type="OrthoDB" id="9775735at2"/>
<dbReference type="EMBL" id="WEID01000070">
    <property type="protein sequence ID" value="KAB8130510.1"/>
    <property type="molecule type" value="Genomic_DNA"/>
</dbReference>
<dbReference type="GO" id="GO:0022857">
    <property type="term" value="F:transmembrane transporter activity"/>
    <property type="evidence" value="ECO:0007669"/>
    <property type="project" value="InterPro"/>
</dbReference>
<dbReference type="PANTHER" id="PTHR30047">
    <property type="entry name" value="HIGH-AFFINITY CHOLINE TRANSPORT PROTEIN-RELATED"/>
    <property type="match status" value="1"/>
</dbReference>
<feature type="transmembrane region" description="Helical" evidence="8">
    <location>
        <begin position="269"/>
        <end position="293"/>
    </location>
</feature>
<evidence type="ECO:0000256" key="6">
    <source>
        <dbReference type="ARBA" id="ARBA00022989"/>
    </source>
</evidence>
<reference evidence="9 10" key="1">
    <citation type="submission" date="2019-10" db="EMBL/GenBank/DDBJ databases">
        <title>Gracilibacillus sp. nov. isolated from rice seeds.</title>
        <authorList>
            <person name="He S."/>
        </authorList>
    </citation>
    <scope>NUCLEOTIDE SEQUENCE [LARGE SCALE GENOMIC DNA]</scope>
    <source>
        <strain evidence="9 10">TD8</strain>
    </source>
</reference>
<feature type="transmembrane region" description="Helical" evidence="8">
    <location>
        <begin position="324"/>
        <end position="342"/>
    </location>
</feature>
<evidence type="ECO:0000313" key="10">
    <source>
        <dbReference type="Proteomes" id="UP000480246"/>
    </source>
</evidence>
<keyword evidence="4" id="KW-1003">Cell membrane</keyword>
<keyword evidence="3" id="KW-0813">Transport</keyword>
<feature type="transmembrane region" description="Helical" evidence="8">
    <location>
        <begin position="201"/>
        <end position="229"/>
    </location>
</feature>
<protein>
    <submittedName>
        <fullName evidence="9">BCCT family transporter</fullName>
    </submittedName>
</protein>
<gene>
    <name evidence="9" type="ORF">F9U64_14290</name>
</gene>
<feature type="transmembrane region" description="Helical" evidence="8">
    <location>
        <begin position="453"/>
        <end position="472"/>
    </location>
</feature>
<dbReference type="InterPro" id="IPR000060">
    <property type="entry name" value="BCCT_transptr"/>
</dbReference>
<evidence type="ECO:0000256" key="3">
    <source>
        <dbReference type="ARBA" id="ARBA00022448"/>
    </source>
</evidence>
<dbReference type="GO" id="GO:0005886">
    <property type="term" value="C:plasma membrane"/>
    <property type="evidence" value="ECO:0007669"/>
    <property type="project" value="UniProtKB-SubCell"/>
</dbReference>
<comment type="similarity">
    <text evidence="2">Belongs to the BCCT transporter (TC 2.A.15) family.</text>
</comment>
<organism evidence="9 10">
    <name type="scientific">Gracilibacillus oryzae</name>
    <dbReference type="NCBI Taxonomy" id="1672701"/>
    <lineage>
        <taxon>Bacteria</taxon>
        <taxon>Bacillati</taxon>
        <taxon>Bacillota</taxon>
        <taxon>Bacilli</taxon>
        <taxon>Bacillales</taxon>
        <taxon>Bacillaceae</taxon>
        <taxon>Gracilibacillus</taxon>
    </lineage>
</organism>
<keyword evidence="10" id="KW-1185">Reference proteome</keyword>
<evidence type="ECO:0000256" key="1">
    <source>
        <dbReference type="ARBA" id="ARBA00004651"/>
    </source>
</evidence>
<feature type="transmembrane region" description="Helical" evidence="8">
    <location>
        <begin position="99"/>
        <end position="119"/>
    </location>
</feature>
<dbReference type="Proteomes" id="UP000480246">
    <property type="component" value="Unassembled WGS sequence"/>
</dbReference>
<feature type="transmembrane region" description="Helical" evidence="8">
    <location>
        <begin position="59"/>
        <end position="78"/>
    </location>
</feature>
<feature type="transmembrane region" description="Helical" evidence="8">
    <location>
        <begin position="412"/>
        <end position="432"/>
    </location>
</feature>
<dbReference type="AlphaFoldDB" id="A0A7C8GS58"/>
<evidence type="ECO:0000256" key="5">
    <source>
        <dbReference type="ARBA" id="ARBA00022692"/>
    </source>
</evidence>
<evidence type="ECO:0000256" key="7">
    <source>
        <dbReference type="ARBA" id="ARBA00023136"/>
    </source>
</evidence>
<comment type="subcellular location">
    <subcellularLocation>
        <location evidence="1">Cell membrane</location>
        <topology evidence="1">Multi-pass membrane protein</topology>
    </subcellularLocation>
</comment>
<proteinExistence type="inferred from homology"/>
<dbReference type="NCBIfam" id="TIGR00842">
    <property type="entry name" value="bcct"/>
    <property type="match status" value="1"/>
</dbReference>
<keyword evidence="6 8" id="KW-1133">Transmembrane helix</keyword>
<comment type="caution">
    <text evidence="9">The sequence shown here is derived from an EMBL/GenBank/DDBJ whole genome shotgun (WGS) entry which is preliminary data.</text>
</comment>